<dbReference type="NCBIfam" id="NF001503">
    <property type="entry name" value="PRK00349.1"/>
    <property type="match status" value="1"/>
</dbReference>
<evidence type="ECO:0000256" key="14">
    <source>
        <dbReference type="ARBA" id="ARBA00038000"/>
    </source>
</evidence>
<evidence type="ECO:0000256" key="2">
    <source>
        <dbReference type="ARBA" id="ARBA00022490"/>
    </source>
</evidence>
<evidence type="ECO:0000259" key="18">
    <source>
        <dbReference type="PROSITE" id="PS50893"/>
    </source>
</evidence>
<feature type="zinc finger region" description="C4-type" evidence="17">
    <location>
        <begin position="773"/>
        <end position="799"/>
    </location>
</feature>
<dbReference type="InterPro" id="IPR013815">
    <property type="entry name" value="ATP_grasp_subdomain_1"/>
</dbReference>
<keyword evidence="11 17" id="KW-0267">Excision nuclease</keyword>
<dbReference type="SUPFAM" id="SSF52540">
    <property type="entry name" value="P-loop containing nucleoside triphosphate hydrolases"/>
    <property type="match status" value="2"/>
</dbReference>
<evidence type="ECO:0000313" key="20">
    <source>
        <dbReference type="Proteomes" id="UP000663720"/>
    </source>
</evidence>
<dbReference type="GO" id="GO:0009381">
    <property type="term" value="F:excinuclease ABC activity"/>
    <property type="evidence" value="ECO:0007669"/>
    <property type="project" value="UniProtKB-UniRule"/>
</dbReference>
<dbReference type="InterPro" id="IPR017871">
    <property type="entry name" value="ABC_transporter-like_CS"/>
</dbReference>
<keyword evidence="5 17" id="KW-0547">Nucleotide-binding</keyword>
<dbReference type="InterPro" id="IPR041102">
    <property type="entry name" value="UvrA_inter"/>
</dbReference>
<comment type="subcellular location">
    <subcellularLocation>
        <location evidence="1 17">Cytoplasm</location>
    </subcellularLocation>
</comment>
<dbReference type="NCBIfam" id="TIGR00630">
    <property type="entry name" value="uvra"/>
    <property type="match status" value="1"/>
</dbReference>
<dbReference type="Gene3D" id="1.10.8.280">
    <property type="entry name" value="ABC transporter ATPase domain-like"/>
    <property type="match status" value="1"/>
</dbReference>
<evidence type="ECO:0000256" key="9">
    <source>
        <dbReference type="ARBA" id="ARBA00022833"/>
    </source>
</evidence>
<comment type="subunit">
    <text evidence="17">Forms a heterotetramer with UvrB during the search for lesions.</text>
</comment>
<dbReference type="Proteomes" id="UP000663720">
    <property type="component" value="Chromosome"/>
</dbReference>
<dbReference type="SMART" id="SM00382">
    <property type="entry name" value="AAA"/>
    <property type="match status" value="2"/>
</dbReference>
<dbReference type="CDD" id="cd03271">
    <property type="entry name" value="ABC_UvrA_II"/>
    <property type="match status" value="1"/>
</dbReference>
<dbReference type="KEGG" id="dli:dnl_60010"/>
<dbReference type="InterPro" id="IPR003593">
    <property type="entry name" value="AAA+_ATPase"/>
</dbReference>
<dbReference type="GO" id="GO:0005737">
    <property type="term" value="C:cytoplasm"/>
    <property type="evidence" value="ECO:0007669"/>
    <property type="project" value="UniProtKB-SubCell"/>
</dbReference>
<comment type="function">
    <text evidence="17">The UvrABC repair system catalyzes the recognition and processing of DNA lesions. UvrA is an ATPase and a DNA-binding protein. A damage recognition complex composed of 2 UvrA and 2 UvrB subunits scans DNA for abnormalities. When the presence of a lesion has been verified by UvrB, the UvrA molecules dissociate.</text>
</comment>
<evidence type="ECO:0000256" key="11">
    <source>
        <dbReference type="ARBA" id="ARBA00022881"/>
    </source>
</evidence>
<evidence type="ECO:0000256" key="12">
    <source>
        <dbReference type="ARBA" id="ARBA00023125"/>
    </source>
</evidence>
<dbReference type="Gene3D" id="1.20.1580.10">
    <property type="entry name" value="ABC transporter ATPase like domain"/>
    <property type="match status" value="2"/>
</dbReference>
<organism evidence="19 20">
    <name type="scientific">Desulfonema limicola</name>
    <dbReference type="NCBI Taxonomy" id="45656"/>
    <lineage>
        <taxon>Bacteria</taxon>
        <taxon>Pseudomonadati</taxon>
        <taxon>Thermodesulfobacteriota</taxon>
        <taxon>Desulfobacteria</taxon>
        <taxon>Desulfobacterales</taxon>
        <taxon>Desulfococcaceae</taxon>
        <taxon>Desulfonema</taxon>
    </lineage>
</organism>
<keyword evidence="17" id="KW-0742">SOS response</keyword>
<evidence type="ECO:0000256" key="3">
    <source>
        <dbReference type="ARBA" id="ARBA00022723"/>
    </source>
</evidence>
<proteinExistence type="inferred from homology"/>
<evidence type="ECO:0000256" key="8">
    <source>
        <dbReference type="ARBA" id="ARBA00022771"/>
    </source>
</evidence>
<dbReference type="Pfam" id="PF00005">
    <property type="entry name" value="ABC_tran"/>
    <property type="match status" value="1"/>
</dbReference>
<dbReference type="GO" id="GO:0006289">
    <property type="term" value="P:nucleotide-excision repair"/>
    <property type="evidence" value="ECO:0007669"/>
    <property type="project" value="UniProtKB-UniRule"/>
</dbReference>
<keyword evidence="7 17" id="KW-0228">DNA excision</keyword>
<dbReference type="GO" id="GO:0016887">
    <property type="term" value="F:ATP hydrolysis activity"/>
    <property type="evidence" value="ECO:0007669"/>
    <property type="project" value="InterPro"/>
</dbReference>
<comment type="similarity">
    <text evidence="14 17">Belongs to the ABC transporter superfamily. UvrA family.</text>
</comment>
<evidence type="ECO:0000256" key="1">
    <source>
        <dbReference type="ARBA" id="ARBA00004496"/>
    </source>
</evidence>
<dbReference type="GO" id="GO:0003677">
    <property type="term" value="F:DNA binding"/>
    <property type="evidence" value="ECO:0007669"/>
    <property type="project" value="UniProtKB-UniRule"/>
</dbReference>
<dbReference type="EMBL" id="CP061799">
    <property type="protein sequence ID" value="QTA83588.1"/>
    <property type="molecule type" value="Genomic_DNA"/>
</dbReference>
<dbReference type="GO" id="GO:0005524">
    <property type="term" value="F:ATP binding"/>
    <property type="evidence" value="ECO:0007669"/>
    <property type="project" value="UniProtKB-UniRule"/>
</dbReference>
<keyword evidence="20" id="KW-1185">Reference proteome</keyword>
<keyword evidence="12 17" id="KW-0238">DNA-binding</keyword>
<evidence type="ECO:0000256" key="7">
    <source>
        <dbReference type="ARBA" id="ARBA00022769"/>
    </source>
</evidence>
<evidence type="ECO:0000256" key="16">
    <source>
        <dbReference type="ARBA" id="ARBA00042156"/>
    </source>
</evidence>
<dbReference type="InterPro" id="IPR027417">
    <property type="entry name" value="P-loop_NTPase"/>
</dbReference>
<dbReference type="FunFam" id="1.20.1580.10:FF:000002">
    <property type="entry name" value="UvrABC system protein A"/>
    <property type="match status" value="1"/>
</dbReference>
<feature type="binding site" evidence="17">
    <location>
        <begin position="60"/>
        <end position="67"/>
    </location>
    <ligand>
        <name>ATP</name>
        <dbReference type="ChEBI" id="CHEBI:30616"/>
    </ligand>
</feature>
<dbReference type="Gene3D" id="3.40.50.300">
    <property type="entry name" value="P-loop containing nucleotide triphosphate hydrolases"/>
    <property type="match status" value="2"/>
</dbReference>
<evidence type="ECO:0000256" key="15">
    <source>
        <dbReference type="ARBA" id="ARBA00039316"/>
    </source>
</evidence>
<dbReference type="PANTHER" id="PTHR43152">
    <property type="entry name" value="UVRABC SYSTEM PROTEIN A"/>
    <property type="match status" value="1"/>
</dbReference>
<evidence type="ECO:0000256" key="4">
    <source>
        <dbReference type="ARBA" id="ARBA00022737"/>
    </source>
</evidence>
<dbReference type="GO" id="GO:0008270">
    <property type="term" value="F:zinc ion binding"/>
    <property type="evidence" value="ECO:0007669"/>
    <property type="project" value="UniProtKB-UniRule"/>
</dbReference>
<keyword evidence="6 17" id="KW-0227">DNA damage</keyword>
<comment type="caution">
    <text evidence="17">Lacks conserved residue(s) required for the propagation of feature annotation.</text>
</comment>
<keyword evidence="8 17" id="KW-0863">Zinc-finger</keyword>
<keyword evidence="13 17" id="KW-0234">DNA repair</keyword>
<evidence type="ECO:0000256" key="10">
    <source>
        <dbReference type="ARBA" id="ARBA00022840"/>
    </source>
</evidence>
<reference evidence="19" key="1">
    <citation type="journal article" date="2021" name="Microb. Physiol.">
        <title>Proteogenomic Insights into the Physiology of Marine, Sulfate-Reducing, Filamentous Desulfonema limicola and Desulfonema magnum.</title>
        <authorList>
            <person name="Schnaars V."/>
            <person name="Wohlbrand L."/>
            <person name="Scheve S."/>
            <person name="Hinrichs C."/>
            <person name="Reinhardt R."/>
            <person name="Rabus R."/>
        </authorList>
    </citation>
    <scope>NUCLEOTIDE SEQUENCE</scope>
    <source>
        <strain evidence="19">5ac10</strain>
    </source>
</reference>
<evidence type="ECO:0000256" key="5">
    <source>
        <dbReference type="ARBA" id="ARBA00022741"/>
    </source>
</evidence>
<name>A0A975BDZ0_9BACT</name>
<feature type="domain" description="ABC transporter" evidence="18">
    <location>
        <begin position="374"/>
        <end position="625"/>
    </location>
</feature>
<dbReference type="GO" id="GO:0009380">
    <property type="term" value="C:excinuclease repair complex"/>
    <property type="evidence" value="ECO:0007669"/>
    <property type="project" value="InterPro"/>
</dbReference>
<keyword evidence="3 17" id="KW-0479">Metal-binding</keyword>
<evidence type="ECO:0000256" key="13">
    <source>
        <dbReference type="ARBA" id="ARBA00023204"/>
    </source>
</evidence>
<sequence length="974" mass="108595">MTPKKNIAPVKIKPINFKKKLFKPGAAEELDSIIVKGAREHNLKNIDIELPKKKLIVFTGVSGSGKSSLAFDTIFAEGQRRYVESLSAYARQFIGQMEKPRYDTIRGLSPTISIEQKAASKNPRSTVGTITEIYDYLRVLFARIGEQYCYRCGNKVGKGDAQSMVSQIMEIPPSSKILIMAPVVENRKGEHRKLLEELKQDGFGRVRINGVVLKIEEIQALERHKKHNIEVVIDRLSVQEDNQFRKRLTDSVETALRLGQGRLIVHIVGREDLKMSEARSCCKIAYPELEPSLFSFNSPLGMCPDCNGIGSQLSMDPDKIISDKNLSIREGAVIPWRNYFSRPGEQNSWGGRQIEAMEAQWGIDLDKPWNELSKKHRDIILYGSDGKEIKVRWDSEKIQGDITMSWEGLVNSLMRRYLQTQSEGQKKWYSVFMSETTCKKCTGRRLKPEVLNVRIEDLSIMDITEMTIAQAYKFLKSLKLTGNKKLIASELLKEITSRLEFLLNVGLDYLSLNRKGPSLSGGESQRIRLASQLGSELTGVLYILDEPSIGLHQRDNIKLLETLCHLRDIGNTLIVIEHDQETMEAADWIVDIGPGAGLLGGQIVAQGTPEQIKNNKVSVTGSFLKGSEKIEIPKTRRTPLKTGGKWITINNAYENNLAGINVKIPLGLLVAVTGVSGAGKSTLINQILFPALANRLHDSSLEMGKHESIKGLSHLNKVINIDQKAIGRTPRSNPATYTKVFDHIRDLFALLPESKTRGYKKGRFSFNVKGGRCEACSGDGYIKVEMHFLADVYVPCEICRGKRFNNATLEVKYKGHSISDILDLSVRQALELFGSYPKIKKILDTLMDVGLGYIKLGQAATTLSGGEAQRIKLARELAKKGTGDTLYILDEPTTGLHFKDIRMLIKVLQRLVDNGNTVVIIEHNLDIIKTADWIIDLGPEGGEAGGLVVAWGSPEKVAKSKTSYTGYFLNEILS</sequence>
<dbReference type="InterPro" id="IPR041552">
    <property type="entry name" value="UvrA_DNA-bd"/>
</dbReference>
<evidence type="ECO:0000256" key="6">
    <source>
        <dbReference type="ARBA" id="ARBA00022763"/>
    </source>
</evidence>
<dbReference type="Gene3D" id="3.30.1490.20">
    <property type="entry name" value="ATP-grasp fold, A domain"/>
    <property type="match status" value="1"/>
</dbReference>
<evidence type="ECO:0000313" key="19">
    <source>
        <dbReference type="EMBL" id="QTA83588.1"/>
    </source>
</evidence>
<dbReference type="PROSITE" id="PS50893">
    <property type="entry name" value="ABC_TRANSPORTER_2"/>
    <property type="match status" value="2"/>
</dbReference>
<dbReference type="RefSeq" id="WP_207689407.1">
    <property type="nucleotide sequence ID" value="NZ_CP061799.1"/>
</dbReference>
<keyword evidence="10 17" id="KW-0067">ATP-binding</keyword>
<accession>A0A975BDZ0</accession>
<dbReference type="Pfam" id="PF17760">
    <property type="entry name" value="UvrA_inter"/>
    <property type="match status" value="1"/>
</dbReference>
<evidence type="ECO:0000256" key="17">
    <source>
        <dbReference type="HAMAP-Rule" id="MF_00205"/>
    </source>
</evidence>
<keyword evidence="4 17" id="KW-0677">Repeat</keyword>
<dbReference type="HAMAP" id="MF_00205">
    <property type="entry name" value="UvrA"/>
    <property type="match status" value="1"/>
</dbReference>
<feature type="domain" description="ABC transporter" evidence="18">
    <location>
        <begin position="640"/>
        <end position="970"/>
    </location>
</feature>
<dbReference type="InterPro" id="IPR003439">
    <property type="entry name" value="ABC_transporter-like_ATP-bd"/>
</dbReference>
<dbReference type="Pfam" id="PF17755">
    <property type="entry name" value="UvrA_DNA-bind"/>
    <property type="match status" value="1"/>
</dbReference>
<dbReference type="GO" id="GO:0009432">
    <property type="term" value="P:SOS response"/>
    <property type="evidence" value="ECO:0007669"/>
    <property type="project" value="UniProtKB-UniRule"/>
</dbReference>
<protein>
    <recommendedName>
        <fullName evidence="15 17">UvrABC system protein A</fullName>
        <shortName evidence="17">UvrA protein</shortName>
    </recommendedName>
    <alternativeName>
        <fullName evidence="16 17">Excinuclease ABC subunit A</fullName>
    </alternativeName>
</protein>
<dbReference type="PROSITE" id="PS00211">
    <property type="entry name" value="ABC_TRANSPORTER_1"/>
    <property type="match status" value="2"/>
</dbReference>
<dbReference type="InterPro" id="IPR004602">
    <property type="entry name" value="UvrA"/>
</dbReference>
<gene>
    <name evidence="19" type="primary">uvrA2</name>
    <name evidence="17" type="synonym">uvrA</name>
    <name evidence="19" type="ORF">dnl_60010</name>
</gene>
<keyword evidence="9 17" id="KW-0862">Zinc</keyword>
<dbReference type="PANTHER" id="PTHR43152:SF3">
    <property type="entry name" value="UVRABC SYSTEM PROTEIN A"/>
    <property type="match status" value="1"/>
</dbReference>
<keyword evidence="2 17" id="KW-0963">Cytoplasm</keyword>
<dbReference type="AlphaFoldDB" id="A0A975BDZ0"/>